<dbReference type="AlphaFoldDB" id="M2QWK8"/>
<dbReference type="GO" id="GO:0006357">
    <property type="term" value="P:regulation of transcription by RNA polymerase II"/>
    <property type="evidence" value="ECO:0007669"/>
    <property type="project" value="TreeGrafter"/>
</dbReference>
<sequence>MLQELSHMDRITQLQDEIQQLLTIMSSSIAYLTSRANFKQVSPDIPVTKQRNPDKYDPPDVFEANKKELVTDLIVKAKQVEYLIQSLPEPEPEEEQVSPPARSWARPLTSRPPCQAQRLQALEQEISQANEEYIRAVDRAKNLYQEVSDILRTMLDEPDLADDSPG</sequence>
<feature type="coiled-coil region" evidence="9">
    <location>
        <begin position="119"/>
        <end position="146"/>
    </location>
</feature>
<keyword evidence="9" id="KW-0175">Coiled coil</keyword>
<keyword evidence="12" id="KW-1185">Reference proteome</keyword>
<keyword evidence="6 8" id="KW-0804">Transcription</keyword>
<dbReference type="PANTHER" id="PTHR13381">
    <property type="entry name" value="RNA POLYMERASE II HOLOENZYME COMPONENT SRB7"/>
    <property type="match status" value="1"/>
</dbReference>
<evidence type="ECO:0000256" key="1">
    <source>
        <dbReference type="ARBA" id="ARBA00004123"/>
    </source>
</evidence>
<accession>M2QWK8</accession>
<dbReference type="Pfam" id="PF11221">
    <property type="entry name" value="Med21"/>
    <property type="match status" value="1"/>
</dbReference>
<protein>
    <recommendedName>
        <fullName evidence="3 8">Mediator of RNA polymerase II transcription subunit 21</fullName>
    </recommendedName>
</protein>
<evidence type="ECO:0000256" key="8">
    <source>
        <dbReference type="RuleBase" id="RU366036"/>
    </source>
</evidence>
<evidence type="ECO:0000256" key="6">
    <source>
        <dbReference type="ARBA" id="ARBA00023163"/>
    </source>
</evidence>
<dbReference type="Gene3D" id="6.10.280.10">
    <property type="entry name" value="Mediator complex, subunit Med21"/>
    <property type="match status" value="1"/>
</dbReference>
<keyword evidence="7 8" id="KW-0539">Nucleus</keyword>
<dbReference type="InterPro" id="IPR021384">
    <property type="entry name" value="Mediator_Med21"/>
</dbReference>
<name>M2QWK8_CERS8</name>
<evidence type="ECO:0000256" key="5">
    <source>
        <dbReference type="ARBA" id="ARBA00023159"/>
    </source>
</evidence>
<evidence type="ECO:0000313" key="11">
    <source>
        <dbReference type="EMBL" id="EMD41478.1"/>
    </source>
</evidence>
<evidence type="ECO:0000256" key="4">
    <source>
        <dbReference type="ARBA" id="ARBA00023015"/>
    </source>
</evidence>
<evidence type="ECO:0000313" key="12">
    <source>
        <dbReference type="Proteomes" id="UP000016930"/>
    </source>
</evidence>
<comment type="subunit">
    <text evidence="8">Component of the Mediator complex.</text>
</comment>
<keyword evidence="5 8" id="KW-0010">Activator</keyword>
<dbReference type="GO" id="GO:0016592">
    <property type="term" value="C:mediator complex"/>
    <property type="evidence" value="ECO:0007669"/>
    <property type="project" value="UniProtKB-UniRule"/>
</dbReference>
<evidence type="ECO:0000256" key="10">
    <source>
        <dbReference type="SAM" id="MobiDB-lite"/>
    </source>
</evidence>
<dbReference type="SUPFAM" id="SSF140718">
    <property type="entry name" value="Mediator hinge subcomplex-like"/>
    <property type="match status" value="1"/>
</dbReference>
<keyword evidence="4 8" id="KW-0805">Transcription regulation</keyword>
<dbReference type="PANTHER" id="PTHR13381:SF0">
    <property type="entry name" value="MEDIATOR OF RNA POLYMERASE II TRANSCRIPTION SUBUNIT 21"/>
    <property type="match status" value="1"/>
</dbReference>
<comment type="subcellular location">
    <subcellularLocation>
        <location evidence="1 8">Nucleus</location>
    </subcellularLocation>
</comment>
<comment type="similarity">
    <text evidence="2 8">Belongs to the Mediator complex subunit 21 family.</text>
</comment>
<organism evidence="11 12">
    <name type="scientific">Ceriporiopsis subvermispora (strain B)</name>
    <name type="common">White-rot fungus</name>
    <name type="synonym">Gelatoporia subvermispora</name>
    <dbReference type="NCBI Taxonomy" id="914234"/>
    <lineage>
        <taxon>Eukaryota</taxon>
        <taxon>Fungi</taxon>
        <taxon>Dikarya</taxon>
        <taxon>Basidiomycota</taxon>
        <taxon>Agaricomycotina</taxon>
        <taxon>Agaricomycetes</taxon>
        <taxon>Polyporales</taxon>
        <taxon>Gelatoporiaceae</taxon>
        <taxon>Gelatoporia</taxon>
    </lineage>
</organism>
<dbReference type="GO" id="GO:0003712">
    <property type="term" value="F:transcription coregulator activity"/>
    <property type="evidence" value="ECO:0007669"/>
    <property type="project" value="TreeGrafter"/>
</dbReference>
<evidence type="ECO:0000256" key="9">
    <source>
        <dbReference type="SAM" id="Coils"/>
    </source>
</evidence>
<gene>
    <name evidence="11" type="ORF">CERSUDRAFT_128281</name>
</gene>
<proteinExistence type="inferred from homology"/>
<dbReference type="HOGENOM" id="CLU_094271_2_0_1"/>
<dbReference type="InterPro" id="IPR037212">
    <property type="entry name" value="Med7/Med21-like"/>
</dbReference>
<reference evidence="11 12" key="1">
    <citation type="journal article" date="2012" name="Proc. Natl. Acad. Sci. U.S.A.">
        <title>Comparative genomics of Ceriporiopsis subvermispora and Phanerochaete chrysosporium provide insight into selective ligninolysis.</title>
        <authorList>
            <person name="Fernandez-Fueyo E."/>
            <person name="Ruiz-Duenas F.J."/>
            <person name="Ferreira P."/>
            <person name="Floudas D."/>
            <person name="Hibbett D.S."/>
            <person name="Canessa P."/>
            <person name="Larrondo L.F."/>
            <person name="James T.Y."/>
            <person name="Seelenfreund D."/>
            <person name="Lobos S."/>
            <person name="Polanco R."/>
            <person name="Tello M."/>
            <person name="Honda Y."/>
            <person name="Watanabe T."/>
            <person name="Watanabe T."/>
            <person name="Ryu J.S."/>
            <person name="Kubicek C.P."/>
            <person name="Schmoll M."/>
            <person name="Gaskell J."/>
            <person name="Hammel K.E."/>
            <person name="St John F.J."/>
            <person name="Vanden Wymelenberg A."/>
            <person name="Sabat G."/>
            <person name="Splinter BonDurant S."/>
            <person name="Syed K."/>
            <person name="Yadav J.S."/>
            <person name="Doddapaneni H."/>
            <person name="Subramanian V."/>
            <person name="Lavin J.L."/>
            <person name="Oguiza J.A."/>
            <person name="Perez G."/>
            <person name="Pisabarro A.G."/>
            <person name="Ramirez L."/>
            <person name="Santoyo F."/>
            <person name="Master E."/>
            <person name="Coutinho P.M."/>
            <person name="Henrissat B."/>
            <person name="Lombard V."/>
            <person name="Magnuson J.K."/>
            <person name="Kuees U."/>
            <person name="Hori C."/>
            <person name="Igarashi K."/>
            <person name="Samejima M."/>
            <person name="Held B.W."/>
            <person name="Barry K.W."/>
            <person name="LaButti K.M."/>
            <person name="Lapidus A."/>
            <person name="Lindquist E.A."/>
            <person name="Lucas S.M."/>
            <person name="Riley R."/>
            <person name="Salamov A.A."/>
            <person name="Hoffmeister D."/>
            <person name="Schwenk D."/>
            <person name="Hadar Y."/>
            <person name="Yarden O."/>
            <person name="de Vries R.P."/>
            <person name="Wiebenga A."/>
            <person name="Stenlid J."/>
            <person name="Eastwood D."/>
            <person name="Grigoriev I.V."/>
            <person name="Berka R.M."/>
            <person name="Blanchette R.A."/>
            <person name="Kersten P."/>
            <person name="Martinez A.T."/>
            <person name="Vicuna R."/>
            <person name="Cullen D."/>
        </authorList>
    </citation>
    <scope>NUCLEOTIDE SEQUENCE [LARGE SCALE GENOMIC DNA]</scope>
    <source>
        <strain evidence="11 12">B</strain>
    </source>
</reference>
<evidence type="ECO:0000256" key="3">
    <source>
        <dbReference type="ARBA" id="ARBA00019691"/>
    </source>
</evidence>
<dbReference type="OrthoDB" id="526653at2759"/>
<evidence type="ECO:0000256" key="7">
    <source>
        <dbReference type="ARBA" id="ARBA00023242"/>
    </source>
</evidence>
<evidence type="ECO:0000256" key="2">
    <source>
        <dbReference type="ARBA" id="ARBA00005770"/>
    </source>
</evidence>
<feature type="region of interest" description="Disordered" evidence="10">
    <location>
        <begin position="87"/>
        <end position="112"/>
    </location>
</feature>
<comment type="function">
    <text evidence="8">Component of the Mediator complex, a coactivator involved in the regulated transcription of nearly all RNA polymerase II-dependent genes. Mediator functions as a bridge to convey information from gene-specific regulatory proteins to the basal RNA polymerase II transcription machinery. Mediator is recruited to promoters by direct interactions with regulatory proteins and serves as a scaffold for the assembly of a functional preinitiation complex with RNA polymerase II and the general transcription factors.</text>
</comment>
<dbReference type="STRING" id="914234.M2QWK8"/>
<dbReference type="EMBL" id="KB445791">
    <property type="protein sequence ID" value="EMD41478.1"/>
    <property type="molecule type" value="Genomic_DNA"/>
</dbReference>
<dbReference type="Proteomes" id="UP000016930">
    <property type="component" value="Unassembled WGS sequence"/>
</dbReference>